<reference evidence="1" key="1">
    <citation type="submission" date="2023-02" db="EMBL/GenBank/DDBJ databases">
        <title>Description of Herbaspirillum huttiense subsp. nephrolepsisexaltata and Herbaspirillum huttiense subsp. lycopersicon.</title>
        <authorList>
            <person name="Poudel M."/>
            <person name="Sharma A."/>
            <person name="Goss E."/>
            <person name="Tapia J.H."/>
            <person name="Harmon C.M."/>
            <person name="Jones J.B."/>
        </authorList>
    </citation>
    <scope>NUCLEOTIDE SEQUENCE</scope>
    <source>
        <strain evidence="1">NC40101</strain>
    </source>
</reference>
<proteinExistence type="predicted"/>
<dbReference type="Pfam" id="PF11592">
    <property type="entry name" value="AvrPto"/>
    <property type="match status" value="1"/>
</dbReference>
<organism evidence="1">
    <name type="scientific">Herbaspirillum huttiense subsp. nephrolepidis</name>
    <dbReference type="NCBI Taxonomy" id="3075126"/>
    <lineage>
        <taxon>Bacteria</taxon>
        <taxon>Pseudomonadati</taxon>
        <taxon>Pseudomonadota</taxon>
        <taxon>Betaproteobacteria</taxon>
        <taxon>Burkholderiales</taxon>
        <taxon>Oxalobacteraceae</taxon>
        <taxon>Herbaspirillum</taxon>
    </lineage>
</organism>
<dbReference type="SUPFAM" id="SSF116854">
    <property type="entry name" value="Avirulence protein AvrPto"/>
    <property type="match status" value="1"/>
</dbReference>
<protein>
    <submittedName>
        <fullName evidence="1">Type III effector</fullName>
    </submittedName>
</protein>
<dbReference type="AlphaFoldDB" id="A0AAE4GA14"/>
<sequence length="145" mass="16276">MGNYFCVGGSSGTHEVSSPAHQESDVATQILQQRNALQNSAGLPQDQYQFVMYRAPGGIRDRYNRLYRETTATLQIADMHHAYLTGASTVHSGHRVENILSELNSRIEAWADMREALVTAMENEVEPYREVINPSGSRRIGFQTF</sequence>
<dbReference type="RefSeq" id="WP_310838052.1">
    <property type="nucleotide sequence ID" value="NZ_JAVLSM010000010.1"/>
</dbReference>
<dbReference type="Gene3D" id="1.20.1270.140">
    <property type="entry name" value="AvrPto"/>
    <property type="match status" value="1"/>
</dbReference>
<comment type="caution">
    <text evidence="1">The sequence shown here is derived from an EMBL/GenBank/DDBJ whole genome shotgun (WGS) entry which is preliminary data.</text>
</comment>
<dbReference type="InterPro" id="IPR036532">
    <property type="entry name" value="AvrPto_sf"/>
</dbReference>
<evidence type="ECO:0000313" key="1">
    <source>
        <dbReference type="EMBL" id="MDT0338593.1"/>
    </source>
</evidence>
<accession>A0AAE4GA14</accession>
<dbReference type="InterPro" id="IPR020996">
    <property type="entry name" value="T3SS_AvrPto"/>
</dbReference>
<name>A0AAE4GA14_9BURK</name>
<gene>
    <name evidence="1" type="ORF">RJN63_17265</name>
</gene>
<dbReference type="EMBL" id="JAVRAA010000009">
    <property type="protein sequence ID" value="MDT0338593.1"/>
    <property type="molecule type" value="Genomic_DNA"/>
</dbReference>